<accession>A0A834G290</accession>
<comment type="caution">
    <text evidence="1">The sequence shown here is derived from an EMBL/GenBank/DDBJ whole genome shotgun (WGS) entry which is preliminary data.</text>
</comment>
<evidence type="ECO:0000313" key="2">
    <source>
        <dbReference type="Proteomes" id="UP000626092"/>
    </source>
</evidence>
<organism evidence="1 2">
    <name type="scientific">Rhododendron simsii</name>
    <name type="common">Sims's rhododendron</name>
    <dbReference type="NCBI Taxonomy" id="118357"/>
    <lineage>
        <taxon>Eukaryota</taxon>
        <taxon>Viridiplantae</taxon>
        <taxon>Streptophyta</taxon>
        <taxon>Embryophyta</taxon>
        <taxon>Tracheophyta</taxon>
        <taxon>Spermatophyta</taxon>
        <taxon>Magnoliopsida</taxon>
        <taxon>eudicotyledons</taxon>
        <taxon>Gunneridae</taxon>
        <taxon>Pentapetalae</taxon>
        <taxon>asterids</taxon>
        <taxon>Ericales</taxon>
        <taxon>Ericaceae</taxon>
        <taxon>Ericoideae</taxon>
        <taxon>Rhodoreae</taxon>
        <taxon>Rhododendron</taxon>
    </lineage>
</organism>
<evidence type="ECO:0000313" key="1">
    <source>
        <dbReference type="EMBL" id="KAF7123430.1"/>
    </source>
</evidence>
<dbReference type="Pfam" id="PF05212">
    <property type="entry name" value="DUF707"/>
    <property type="match status" value="1"/>
</dbReference>
<proteinExistence type="predicted"/>
<protein>
    <submittedName>
        <fullName evidence="1">Uncharacterized protein</fullName>
    </submittedName>
</protein>
<gene>
    <name evidence="1" type="ORF">RHSIM_Rhsim12G0118400</name>
</gene>
<keyword evidence="2" id="KW-1185">Reference proteome</keyword>
<dbReference type="InterPro" id="IPR007877">
    <property type="entry name" value="DUF707"/>
</dbReference>
<dbReference type="EMBL" id="WJXA01000012">
    <property type="protein sequence ID" value="KAF7123430.1"/>
    <property type="molecule type" value="Genomic_DNA"/>
</dbReference>
<dbReference type="PANTHER" id="PTHR31210">
    <property type="entry name" value="OS06G0731900 PROTEIN"/>
    <property type="match status" value="1"/>
</dbReference>
<dbReference type="AlphaFoldDB" id="A0A834G290"/>
<dbReference type="PANTHER" id="PTHR31210:SF38">
    <property type="entry name" value="LYSINE KETOGLUTARATE REDUCTASE TRANS-SPLICING RELATED 1"/>
    <property type="match status" value="1"/>
</dbReference>
<dbReference type="OrthoDB" id="9985979at2759"/>
<reference evidence="1" key="1">
    <citation type="submission" date="2019-11" db="EMBL/GenBank/DDBJ databases">
        <authorList>
            <person name="Liu Y."/>
            <person name="Hou J."/>
            <person name="Li T.-Q."/>
            <person name="Guan C.-H."/>
            <person name="Wu X."/>
            <person name="Wu H.-Z."/>
            <person name="Ling F."/>
            <person name="Zhang R."/>
            <person name="Shi X.-G."/>
            <person name="Ren J.-P."/>
            <person name="Chen E.-F."/>
            <person name="Sun J.-M."/>
        </authorList>
    </citation>
    <scope>NUCLEOTIDE SEQUENCE</scope>
    <source>
        <strain evidence="1">Adult_tree_wgs_1</strain>
        <tissue evidence="1">Leaves</tissue>
    </source>
</reference>
<sequence>MRIVATYDYIFMWDEDLGVEHFDPEDLSFGENKERWCTDPHLPPCAAYVFNLLNHGTSVFSRSMALCLAYDLGTKHYLQNDFVSYHGTGLDFALRKGNTPLQHLAAAAPPFVSGNDCSFSCGTILTVASSVPVRHLDSGTLVPSPGFVLVPLTCLPVFPIQFQVLAIVVIFNRITALHVFGPTMGILDELKTDLAQAKEGKSLLKGADGKPKKNLNPVA</sequence>
<dbReference type="Proteomes" id="UP000626092">
    <property type="component" value="Unassembled WGS sequence"/>
</dbReference>
<name>A0A834G290_RHOSS</name>